<feature type="compositionally biased region" description="Polar residues" evidence="1">
    <location>
        <begin position="44"/>
        <end position="55"/>
    </location>
</feature>
<feature type="region of interest" description="Disordered" evidence="1">
    <location>
        <begin position="1"/>
        <end position="55"/>
    </location>
</feature>
<dbReference type="PANTHER" id="PTHR33066:SF2">
    <property type="entry name" value="FILAGGRIN-2-LIKE"/>
    <property type="match status" value="1"/>
</dbReference>
<gene>
    <name evidence="2" type="ORF">INT48_006472</name>
</gene>
<sequence length="1047" mass="119612">MDSNSSPDQTIFNMQQRLAQLEQMIRQAQPSAEPSSSSTNPTTMDMNDTSEQVSDLHSLQPLFTSSILTDDERKKTIERYPPVENLHYQPPETVPVAARKMNRYQTKQDMSLKKLQYLVSGVFRPLDVLGLEINCRSLLLNVATQINELRNNIAFQAINPTFTTNTNSGNFTMNPSDFQAALVQQTNSVQALQNASTRNRKRNFPTTAPKKFSFRRGRSSSTVLFKLDHPNYRQLATEDNSTRIQNSIYLRPTSKTLPNTNNSLQQPAKGIIKSRNFIASAKTSDRTSQQPIFSRILQHHVCNTEEKWRKQTRIQPQKTESVHPYTTLQNGNNSGGNKTDKEKQLYDFHRSVRCFSTHPSISLVSSLPSFSLATPNVPILHDTIWSIPRTLAIHQNNEANFGMGANSTNSTQCISRRLDYNWGQLRTNQASYNNISSEIGNTWMVDQLQEIKYNSQTNNRTPRFLTEYNINDSTITRKETSRYSPQYSTNIKTSSTITEKDSQSSDEDSSSNFCNDSSSIIYATFFEDEESNRKHTNLEWKKYSAEHTKSSDICGRQRHWVGMQPSTAWKQTNDSIRTLDTTRKNHVDQLEGTPSSILHITNFPQVKQHEDINSYRQHHLDDIYQQTRRNEVTTIDGTSDNIVEMVLVERNHNPIQPHTRNSEHNSRLRISKTICEEQLDDTTRTLSTNATDIGKIDTRKSSISNDDYSLVANSNLVPNSTSIISSNTYSDTNDINSIIITNNNVANNKQRLETRRMEIIYNKYNNPQLTDDARNILISKHLKNNTTNQSYKPGQLLFLQWALDNNISQTEFSAIDLINFLSNMFSLKGYAVTTIQLFRSAVTHLHNNPQSLRENQDLNEFVTTILNQAPLIRLHKSTINLQPTFTFLKNTENGTTSLAELQSKLAFLLAVTCFLRPSDLHRIPINSMKIENNNTELSFDVNCPKEKRDRRMIVKIFQVKAHQEPHLCPVTRSNLSFNEENSIQALEKFEALSDEHEVCYLTDPAIPVLASKLQISKYPFSFHTYKSCENTVSNTYKDVTSALTQRA</sequence>
<feature type="compositionally biased region" description="Low complexity" evidence="1">
    <location>
        <begin position="30"/>
        <end position="43"/>
    </location>
</feature>
<evidence type="ECO:0000313" key="3">
    <source>
        <dbReference type="Proteomes" id="UP000613177"/>
    </source>
</evidence>
<organism evidence="2 3">
    <name type="scientific">Thamnidium elegans</name>
    <dbReference type="NCBI Taxonomy" id="101142"/>
    <lineage>
        <taxon>Eukaryota</taxon>
        <taxon>Fungi</taxon>
        <taxon>Fungi incertae sedis</taxon>
        <taxon>Mucoromycota</taxon>
        <taxon>Mucoromycotina</taxon>
        <taxon>Mucoromycetes</taxon>
        <taxon>Mucorales</taxon>
        <taxon>Mucorineae</taxon>
        <taxon>Mucoraceae</taxon>
        <taxon>Thamnidium</taxon>
    </lineage>
</organism>
<comment type="caution">
    <text evidence="2">The sequence shown here is derived from an EMBL/GenBank/DDBJ whole genome shotgun (WGS) entry which is preliminary data.</text>
</comment>
<accession>A0A8H7SPS5</accession>
<evidence type="ECO:0000313" key="2">
    <source>
        <dbReference type="EMBL" id="KAG2233980.1"/>
    </source>
</evidence>
<keyword evidence="3" id="KW-1185">Reference proteome</keyword>
<feature type="compositionally biased region" description="Polar residues" evidence="1">
    <location>
        <begin position="1"/>
        <end position="18"/>
    </location>
</feature>
<feature type="region of interest" description="Disordered" evidence="1">
    <location>
        <begin position="476"/>
        <end position="513"/>
    </location>
</feature>
<feature type="compositionally biased region" description="Polar residues" evidence="1">
    <location>
        <begin position="482"/>
        <end position="497"/>
    </location>
</feature>
<evidence type="ECO:0000256" key="1">
    <source>
        <dbReference type="SAM" id="MobiDB-lite"/>
    </source>
</evidence>
<proteinExistence type="predicted"/>
<dbReference type="AlphaFoldDB" id="A0A8H7SPS5"/>
<reference evidence="2" key="1">
    <citation type="submission" date="2021-01" db="EMBL/GenBank/DDBJ databases">
        <title>Metabolic potential, ecology and presence of endohyphal bacteria is reflected in genomic diversity of Mucoromycotina.</title>
        <authorList>
            <person name="Muszewska A."/>
            <person name="Okrasinska A."/>
            <person name="Steczkiewicz K."/>
            <person name="Drgas O."/>
            <person name="Orlowska M."/>
            <person name="Perlinska-Lenart U."/>
            <person name="Aleksandrzak-Piekarczyk T."/>
            <person name="Szatraj K."/>
            <person name="Zielenkiewicz U."/>
            <person name="Pilsyk S."/>
            <person name="Malc E."/>
            <person name="Mieczkowski P."/>
            <person name="Kruszewska J.S."/>
            <person name="Biernat P."/>
            <person name="Pawlowska J."/>
        </authorList>
    </citation>
    <scope>NUCLEOTIDE SEQUENCE</scope>
    <source>
        <strain evidence="2">WA0000018081</strain>
    </source>
</reference>
<name>A0A8H7SPS5_9FUNG</name>
<dbReference type="EMBL" id="JAEPRE010000064">
    <property type="protein sequence ID" value="KAG2233980.1"/>
    <property type="molecule type" value="Genomic_DNA"/>
</dbReference>
<feature type="region of interest" description="Disordered" evidence="1">
    <location>
        <begin position="308"/>
        <end position="341"/>
    </location>
</feature>
<dbReference type="PANTHER" id="PTHR33066">
    <property type="entry name" value="INTEGRASE_SAM-LIKE_N DOMAIN-CONTAINING PROTEIN"/>
    <property type="match status" value="1"/>
</dbReference>
<protein>
    <submittedName>
        <fullName evidence="2">Uncharacterized protein</fullName>
    </submittedName>
</protein>
<feature type="compositionally biased region" description="Polar residues" evidence="1">
    <location>
        <begin position="313"/>
        <end position="337"/>
    </location>
</feature>
<dbReference type="Proteomes" id="UP000613177">
    <property type="component" value="Unassembled WGS sequence"/>
</dbReference>